<dbReference type="PIRSF" id="PIRSF002741">
    <property type="entry name" value="MppA"/>
    <property type="match status" value="1"/>
</dbReference>
<organism evidence="5 6">
    <name type="scientific">Candidatus Yanofskybacteria bacterium RIFCSPHIGHO2_02_FULL_46_19</name>
    <dbReference type="NCBI Taxonomy" id="1802684"/>
    <lineage>
        <taxon>Bacteria</taxon>
        <taxon>Candidatus Yanofskyibacteriota</taxon>
    </lineage>
</organism>
<dbReference type="Gene3D" id="3.90.76.10">
    <property type="entry name" value="Dipeptide-binding Protein, Domain 1"/>
    <property type="match status" value="1"/>
</dbReference>
<reference evidence="5 6" key="1">
    <citation type="journal article" date="2016" name="Nat. Commun.">
        <title>Thousands of microbial genomes shed light on interconnected biogeochemical processes in an aquifer system.</title>
        <authorList>
            <person name="Anantharaman K."/>
            <person name="Brown C.T."/>
            <person name="Hug L.A."/>
            <person name="Sharon I."/>
            <person name="Castelle C.J."/>
            <person name="Probst A.J."/>
            <person name="Thomas B.C."/>
            <person name="Singh A."/>
            <person name="Wilkins M.J."/>
            <person name="Karaoz U."/>
            <person name="Brodie E.L."/>
            <person name="Williams K.H."/>
            <person name="Hubbard S.S."/>
            <person name="Banfield J.F."/>
        </authorList>
    </citation>
    <scope>NUCLEOTIDE SEQUENCE [LARGE SCALE GENOMIC DNA]</scope>
</reference>
<evidence type="ECO:0000313" key="6">
    <source>
        <dbReference type="Proteomes" id="UP000177796"/>
    </source>
</evidence>
<dbReference type="Pfam" id="PF00496">
    <property type="entry name" value="SBP_bac_5"/>
    <property type="match status" value="1"/>
</dbReference>
<feature type="domain" description="Solute-binding protein family 5" evidence="4">
    <location>
        <begin position="106"/>
        <end position="463"/>
    </location>
</feature>
<evidence type="ECO:0000256" key="2">
    <source>
        <dbReference type="ARBA" id="ARBA00022448"/>
    </source>
</evidence>
<evidence type="ECO:0000259" key="4">
    <source>
        <dbReference type="Pfam" id="PF00496"/>
    </source>
</evidence>
<dbReference type="InterPro" id="IPR030678">
    <property type="entry name" value="Peptide/Ni-bd"/>
</dbReference>
<dbReference type="Proteomes" id="UP000177796">
    <property type="component" value="Unassembled WGS sequence"/>
</dbReference>
<comment type="similarity">
    <text evidence="1">Belongs to the bacterial solute-binding protein 5 family.</text>
</comment>
<dbReference type="SUPFAM" id="SSF53850">
    <property type="entry name" value="Periplasmic binding protein-like II"/>
    <property type="match status" value="1"/>
</dbReference>
<dbReference type="Gene3D" id="3.40.190.10">
    <property type="entry name" value="Periplasmic binding protein-like II"/>
    <property type="match status" value="1"/>
</dbReference>
<gene>
    <name evidence="5" type="ORF">A3C81_01385</name>
</gene>
<protein>
    <recommendedName>
        <fullName evidence="4">Solute-binding protein family 5 domain-containing protein</fullName>
    </recommendedName>
</protein>
<dbReference type="EMBL" id="MGJY01000008">
    <property type="protein sequence ID" value="OGN16620.1"/>
    <property type="molecule type" value="Genomic_DNA"/>
</dbReference>
<dbReference type="InterPro" id="IPR000914">
    <property type="entry name" value="SBP_5_dom"/>
</dbReference>
<dbReference type="Gene3D" id="3.10.105.10">
    <property type="entry name" value="Dipeptide-binding Protein, Domain 3"/>
    <property type="match status" value="1"/>
</dbReference>
<dbReference type="GO" id="GO:0043190">
    <property type="term" value="C:ATP-binding cassette (ABC) transporter complex"/>
    <property type="evidence" value="ECO:0007669"/>
    <property type="project" value="InterPro"/>
</dbReference>
<proteinExistence type="inferred from homology"/>
<dbReference type="GO" id="GO:0015833">
    <property type="term" value="P:peptide transport"/>
    <property type="evidence" value="ECO:0007669"/>
    <property type="project" value="TreeGrafter"/>
</dbReference>
<evidence type="ECO:0000256" key="3">
    <source>
        <dbReference type="ARBA" id="ARBA00022729"/>
    </source>
</evidence>
<evidence type="ECO:0000313" key="5">
    <source>
        <dbReference type="EMBL" id="OGN16620.1"/>
    </source>
</evidence>
<dbReference type="InterPro" id="IPR039424">
    <property type="entry name" value="SBP_5"/>
</dbReference>
<accession>A0A1F8FV82</accession>
<dbReference type="GO" id="GO:1904680">
    <property type="term" value="F:peptide transmembrane transporter activity"/>
    <property type="evidence" value="ECO:0007669"/>
    <property type="project" value="TreeGrafter"/>
</dbReference>
<dbReference type="PANTHER" id="PTHR30290">
    <property type="entry name" value="PERIPLASMIC BINDING COMPONENT OF ABC TRANSPORTER"/>
    <property type="match status" value="1"/>
</dbReference>
<keyword evidence="2" id="KW-0813">Transport</keyword>
<evidence type="ECO:0000256" key="1">
    <source>
        <dbReference type="ARBA" id="ARBA00005695"/>
    </source>
</evidence>
<name>A0A1F8FV82_9BACT</name>
<comment type="caution">
    <text evidence="5">The sequence shown here is derived from an EMBL/GenBank/DDBJ whole genome shotgun (WGS) entry which is preliminary data.</text>
</comment>
<dbReference type="GO" id="GO:0042597">
    <property type="term" value="C:periplasmic space"/>
    <property type="evidence" value="ECO:0007669"/>
    <property type="project" value="UniProtKB-ARBA"/>
</dbReference>
<keyword evidence="3" id="KW-0732">Signal</keyword>
<dbReference type="PANTHER" id="PTHR30290:SF9">
    <property type="entry name" value="OLIGOPEPTIDE-BINDING PROTEIN APPA"/>
    <property type="match status" value="1"/>
</dbReference>
<dbReference type="AlphaFoldDB" id="A0A1F8FV82"/>
<sequence length="567" mass="63416">MEKMEQYPHNMTWQKKFFLFPRVLNPRELVLFFALVLLGVAGIMGLVRSVSRQFSVPVPAFGGTLREGILGNPRFINPLLAQTDADRDLVMLTFAGLLRYDYQNNLVPALAEKYEISPDGLVYTVTLKEGLRWPDGEPLTSNDVLFTINLAKNPQLQSPRRASWEGVEIETINERVVRFTLKKPYTPFIENLALGILPNHTWQDVPLSQFSLAELNMQPMGAGPYVVKNIERDAQGSVIAITLRANKRFALGSPNIKTIKMLFYKTPAELLRDIGNNTVDTAGIDATAPIAPAELAALAQTTERVIYIIGLQRIVGAFFNQNSQKVLASPAIRKALIEAVDKNTITKEALGGFGIAIDGPLPPHIIAPQKDEIAASYNEEAARSTIQKSKDAVEFTLTVASSTPTLAKVTEMLTLMWERAGAKVEIRTFERDSLEQLVLGPRRYDVLLIGEELIGKNPDPFAFWHSSQRTHPGLNVALYTNSKVDAMLERVREERDAEKQQALYQSIHEEIKKDAPAVFLFSPSYLYLAPKQLQGITARAINSGPERFATAHQWYLETDYVWNILKK</sequence>